<dbReference type="GO" id="GO:0008233">
    <property type="term" value="F:peptidase activity"/>
    <property type="evidence" value="ECO:0007669"/>
    <property type="project" value="UniProtKB-KW"/>
</dbReference>
<dbReference type="Proteomes" id="UP000579281">
    <property type="component" value="Unassembled WGS sequence"/>
</dbReference>
<dbReference type="PANTHER" id="PTHR30217">
    <property type="entry name" value="PEPTIDASE U32 FAMILY"/>
    <property type="match status" value="1"/>
</dbReference>
<dbReference type="GO" id="GO:0006508">
    <property type="term" value="P:proteolysis"/>
    <property type="evidence" value="ECO:0007669"/>
    <property type="project" value="UniProtKB-KW"/>
</dbReference>
<keyword evidence="2" id="KW-1185">Reference proteome</keyword>
<keyword evidence="1" id="KW-0378">Hydrolase</keyword>
<dbReference type="InterPro" id="IPR051454">
    <property type="entry name" value="RNA/ubiquinone_mod_enzymes"/>
</dbReference>
<gene>
    <name evidence="1" type="ORF">HNQ80_000300</name>
</gene>
<keyword evidence="1" id="KW-0645">Protease</keyword>
<evidence type="ECO:0000313" key="2">
    <source>
        <dbReference type="Proteomes" id="UP000579281"/>
    </source>
</evidence>
<organism evidence="1 2">
    <name type="scientific">Anaerosolibacter carboniphilus</name>
    <dbReference type="NCBI Taxonomy" id="1417629"/>
    <lineage>
        <taxon>Bacteria</taxon>
        <taxon>Bacillati</taxon>
        <taxon>Bacillota</taxon>
        <taxon>Clostridia</taxon>
        <taxon>Peptostreptococcales</taxon>
        <taxon>Thermotaleaceae</taxon>
        <taxon>Anaerosolibacter</taxon>
    </lineage>
</organism>
<proteinExistence type="predicted"/>
<name>A0A841KLW1_9FIRM</name>
<evidence type="ECO:0000313" key="1">
    <source>
        <dbReference type="EMBL" id="MBB6214231.1"/>
    </source>
</evidence>
<dbReference type="Pfam" id="PF01136">
    <property type="entry name" value="Peptidase_U32"/>
    <property type="match status" value="2"/>
</dbReference>
<sequence>MSRLFNGKKIELLAPAGTMETFKSMVKANCDAIYFGGKTLNMRMIRKGFNFSNEEIHEALNMAHGVDKKVYVTVNNLLNDYEINEATEYLDFLQSIHVDGIIVQDLGILQICKDHHFNKFEIHSSVMMNVHNIEFVKALKEFGVSRVVLSREMDLKTARNLQNQTDIETEYFVHGDMCTVNGANCYYSSFIWGNSSNRGRCFKPCRWAYRIKKEGSVFPTEYPLAAKDMYMYEHIPELIEACVTSFKIEGRMRDTDFIVDLVNTYGEAIDRYIEDPIGFDRKKHADKLFESRKRDFTTAYAFSKPGLDFINTRYEGTGKFYSTGKVFSTPTEEPELTDHVINMIQTELSEHSSQSISQHKLSVKVNNYNQAKLCIELGVDRVYLPCEVLLPDQFLTLEQLQHLANTKNTTELYLALPQMMDELQFDRLDHYLAKHGHLFDGLLVSNLGAVKRYGPKYRIVSDYNVNIYNHKAAEFYQGLGVSEYTVSIETKVNELAKFTTLSENPVELIVHGPLKVMYLDHNLYENTKAFNPIEQGDNKYVDNSILVLMTDRGENPVYIDQNLKNHLFTSKEFCLLPLLDSLSFDKLVSLRIEGQTYTPDELRTIVEIYQMAIAHPSKCKDLFLGMKSSRAGFTAGSLSYKFNME</sequence>
<reference evidence="1 2" key="1">
    <citation type="submission" date="2020-08" db="EMBL/GenBank/DDBJ databases">
        <title>Genomic Encyclopedia of Type Strains, Phase IV (KMG-IV): sequencing the most valuable type-strain genomes for metagenomic binning, comparative biology and taxonomic classification.</title>
        <authorList>
            <person name="Goeker M."/>
        </authorList>
    </citation>
    <scope>NUCLEOTIDE SEQUENCE [LARGE SCALE GENOMIC DNA]</scope>
    <source>
        <strain evidence="1 2">DSM 103526</strain>
    </source>
</reference>
<dbReference type="RefSeq" id="WP_184307431.1">
    <property type="nucleotide sequence ID" value="NZ_JACHEN010000001.1"/>
</dbReference>
<accession>A0A841KLW1</accession>
<dbReference type="InterPro" id="IPR001539">
    <property type="entry name" value="Peptidase_U32"/>
</dbReference>
<dbReference type="AlphaFoldDB" id="A0A841KLW1"/>
<dbReference type="EMBL" id="JACHEN010000001">
    <property type="protein sequence ID" value="MBB6214231.1"/>
    <property type="molecule type" value="Genomic_DNA"/>
</dbReference>
<protein>
    <submittedName>
        <fullName evidence="1">Putative protease</fullName>
        <ecNumber evidence="1">3.4.-.-</ecNumber>
    </submittedName>
</protein>
<dbReference type="EC" id="3.4.-.-" evidence="1"/>
<comment type="caution">
    <text evidence="1">The sequence shown here is derived from an EMBL/GenBank/DDBJ whole genome shotgun (WGS) entry which is preliminary data.</text>
</comment>